<organism evidence="1 2">
    <name type="scientific">Rhodopirellula islandica</name>
    <dbReference type="NCBI Taxonomy" id="595434"/>
    <lineage>
        <taxon>Bacteria</taxon>
        <taxon>Pseudomonadati</taxon>
        <taxon>Planctomycetota</taxon>
        <taxon>Planctomycetia</taxon>
        <taxon>Pirellulales</taxon>
        <taxon>Pirellulaceae</taxon>
        <taxon>Rhodopirellula</taxon>
    </lineage>
</organism>
<evidence type="ECO:0000313" key="2">
    <source>
        <dbReference type="Proteomes" id="UP000036367"/>
    </source>
</evidence>
<gene>
    <name evidence="1" type="ORF">RISK_003259</name>
</gene>
<dbReference type="PATRIC" id="fig|595434.4.peg.3111"/>
<sequence length="147" mass="16692">MFTPDHTLRTLLHRTVEQAVRYGKTLVLVTPDELRLQPAFFVALGQAWREANASQQSEGHESMAMPRLRVDWCAPTSQGLGWRSLQNKWHTSRCERLLSRENLNDCVQLSQCLLIGKASQHPSTIVLGITNEATELPEWTTAVPMQR</sequence>
<comment type="caution">
    <text evidence="1">The sequence shown here is derived from an EMBL/GenBank/DDBJ whole genome shotgun (WGS) entry which is preliminary data.</text>
</comment>
<accession>A0A0J1BDF5</accession>
<dbReference type="OrthoDB" id="269492at2"/>
<evidence type="ECO:0000313" key="1">
    <source>
        <dbReference type="EMBL" id="KLU04637.1"/>
    </source>
</evidence>
<dbReference type="Proteomes" id="UP000036367">
    <property type="component" value="Unassembled WGS sequence"/>
</dbReference>
<dbReference type="RefSeq" id="WP_047814789.1">
    <property type="nucleotide sequence ID" value="NZ_LECT01000026.1"/>
</dbReference>
<protein>
    <submittedName>
        <fullName evidence="1">Uncharacterized protein</fullName>
    </submittedName>
</protein>
<proteinExistence type="predicted"/>
<keyword evidence="2" id="KW-1185">Reference proteome</keyword>
<reference evidence="1" key="1">
    <citation type="submission" date="2015-05" db="EMBL/GenBank/DDBJ databases">
        <title>Permanent draft genome of Rhodopirellula islandicus K833.</title>
        <authorList>
            <person name="Kizina J."/>
            <person name="Richter M."/>
            <person name="Glockner F.O."/>
            <person name="Harder J."/>
        </authorList>
    </citation>
    <scope>NUCLEOTIDE SEQUENCE [LARGE SCALE GENOMIC DNA]</scope>
    <source>
        <strain evidence="1">K833</strain>
    </source>
</reference>
<dbReference type="STRING" id="595434.RISK_003259"/>
<name>A0A0J1BDF5_RHOIS</name>
<dbReference type="AlphaFoldDB" id="A0A0J1BDF5"/>
<dbReference type="EMBL" id="LECT01000026">
    <property type="protein sequence ID" value="KLU04637.1"/>
    <property type="molecule type" value="Genomic_DNA"/>
</dbReference>